<protein>
    <recommendedName>
        <fullName evidence="9">Sensory histidine kinase/phosphatase NtrB</fullName>
    </recommendedName>
    <alternativeName>
        <fullName evidence="10">Nitrogen regulation protein NR(II)</fullName>
    </alternativeName>
    <alternativeName>
        <fullName evidence="11">Nitrogen regulator II</fullName>
    </alternativeName>
</protein>
<keyword evidence="3" id="KW-0547">Nucleotide-binding</keyword>
<evidence type="ECO:0000256" key="5">
    <source>
        <dbReference type="ARBA" id="ARBA00022840"/>
    </source>
</evidence>
<keyword evidence="7" id="KW-0535">Nitrogen fixation</keyword>
<reference evidence="13" key="1">
    <citation type="submission" date="2018-05" db="EMBL/GenBank/DDBJ databases">
        <authorList>
            <person name="Lanie J.A."/>
            <person name="Ng W.-L."/>
            <person name="Kazmierczak K.M."/>
            <person name="Andrzejewski T.M."/>
            <person name="Davidsen T.M."/>
            <person name="Wayne K.J."/>
            <person name="Tettelin H."/>
            <person name="Glass J.I."/>
            <person name="Rusch D."/>
            <person name="Podicherti R."/>
            <person name="Tsui H.-C.T."/>
            <person name="Winkler M.E."/>
        </authorList>
    </citation>
    <scope>NUCLEOTIDE SEQUENCE</scope>
</reference>
<evidence type="ECO:0000256" key="4">
    <source>
        <dbReference type="ARBA" id="ARBA00022777"/>
    </source>
</evidence>
<keyword evidence="6" id="KW-0902">Two-component regulatory system</keyword>
<evidence type="ECO:0000256" key="7">
    <source>
        <dbReference type="ARBA" id="ARBA00023231"/>
    </source>
</evidence>
<dbReference type="SUPFAM" id="SSF55874">
    <property type="entry name" value="ATPase domain of HSP90 chaperone/DNA topoisomerase II/histidine kinase"/>
    <property type="match status" value="1"/>
</dbReference>
<dbReference type="InterPro" id="IPR036890">
    <property type="entry name" value="HATPase_C_sf"/>
</dbReference>
<evidence type="ECO:0000256" key="11">
    <source>
        <dbReference type="ARBA" id="ARBA00043094"/>
    </source>
</evidence>
<evidence type="ECO:0000256" key="1">
    <source>
        <dbReference type="ARBA" id="ARBA00022553"/>
    </source>
</evidence>
<name>A0A381PR42_9ZZZZ</name>
<evidence type="ECO:0000256" key="9">
    <source>
        <dbReference type="ARBA" id="ARBA00039567"/>
    </source>
</evidence>
<comment type="function">
    <text evidence="8">Member of the two-component regulatory system NtrB/NtrC, which controls expression of the nitrogen-regulated (ntr) genes in response to nitrogen limitation. Under conditions of nitrogen limitation, NtrB autophosphorylates and transfers the phosphoryl group to NtrC. In the presence of nitrogen, acts as a phosphatase that dephosphorylates and inactivates NtrC.</text>
</comment>
<dbReference type="InterPro" id="IPR005467">
    <property type="entry name" value="His_kinase_dom"/>
</dbReference>
<proteinExistence type="predicted"/>
<evidence type="ECO:0000256" key="3">
    <source>
        <dbReference type="ARBA" id="ARBA00022741"/>
    </source>
</evidence>
<dbReference type="CDD" id="cd00082">
    <property type="entry name" value="HisKA"/>
    <property type="match status" value="1"/>
</dbReference>
<feature type="domain" description="Histidine kinase" evidence="12">
    <location>
        <begin position="137"/>
        <end position="354"/>
    </location>
</feature>
<keyword evidence="2" id="KW-0808">Transferase</keyword>
<sequence>MEKSIRNYLDELNTAVVLLDNSLKIKYLNSSAQSILDTSLKASKNKELRELFFEESESFDSFLSSLGNKRDFAKVDALLFIKGGKKLLCDYHIKSFSDKSIGDGFIFEIINKDFSHEIRERLRSQANQEVTSAFVKGLAHEIKNPLSGIRGAAQLLSQKLPQEHLNEYTDIIINQTDRLTSLVNNILGPNKMPSFELQNIHAPLESVLGLLQQDLSESGIDLIKDYDPSIPEISIDNYLLEQSILNLVKNAKESLEEGEVFSPEIRIVTRVLRQEFLGQTQHKTVCSISVADNGPGIPKDLKDSIFFPMISSKATGSGLGLSITQGIISQHNGIIKCESEPGKTEFSILIPIKHQVHDQESRRANA</sequence>
<evidence type="ECO:0000259" key="12">
    <source>
        <dbReference type="PROSITE" id="PS50109"/>
    </source>
</evidence>
<dbReference type="CDD" id="cd00130">
    <property type="entry name" value="PAS"/>
    <property type="match status" value="1"/>
</dbReference>
<dbReference type="Gene3D" id="1.10.287.130">
    <property type="match status" value="1"/>
</dbReference>
<dbReference type="Gene3D" id="3.30.565.10">
    <property type="entry name" value="Histidine kinase-like ATPase, C-terminal domain"/>
    <property type="match status" value="1"/>
</dbReference>
<keyword evidence="1" id="KW-0597">Phosphoprotein</keyword>
<dbReference type="AlphaFoldDB" id="A0A381PR42"/>
<dbReference type="NCBIfam" id="NF008293">
    <property type="entry name" value="PRK11073.1"/>
    <property type="match status" value="1"/>
</dbReference>
<accession>A0A381PR42</accession>
<dbReference type="InterPro" id="IPR003661">
    <property type="entry name" value="HisK_dim/P_dom"/>
</dbReference>
<dbReference type="SUPFAM" id="SSF47384">
    <property type="entry name" value="Homodimeric domain of signal transducing histidine kinase"/>
    <property type="match status" value="1"/>
</dbReference>
<keyword evidence="4" id="KW-0418">Kinase</keyword>
<dbReference type="InterPro" id="IPR004358">
    <property type="entry name" value="Sig_transdc_His_kin-like_C"/>
</dbReference>
<dbReference type="PROSITE" id="PS50109">
    <property type="entry name" value="HIS_KIN"/>
    <property type="match status" value="1"/>
</dbReference>
<dbReference type="InterPro" id="IPR000014">
    <property type="entry name" value="PAS"/>
</dbReference>
<dbReference type="InterPro" id="IPR003594">
    <property type="entry name" value="HATPase_dom"/>
</dbReference>
<dbReference type="InterPro" id="IPR036097">
    <property type="entry name" value="HisK_dim/P_sf"/>
</dbReference>
<evidence type="ECO:0000256" key="8">
    <source>
        <dbReference type="ARBA" id="ARBA00037696"/>
    </source>
</evidence>
<dbReference type="EMBL" id="UINC01001064">
    <property type="protein sequence ID" value="SUZ69525.1"/>
    <property type="molecule type" value="Genomic_DNA"/>
</dbReference>
<dbReference type="Pfam" id="PF02518">
    <property type="entry name" value="HATPase_c"/>
    <property type="match status" value="1"/>
</dbReference>
<dbReference type="GO" id="GO:0000155">
    <property type="term" value="F:phosphorelay sensor kinase activity"/>
    <property type="evidence" value="ECO:0007669"/>
    <property type="project" value="InterPro"/>
</dbReference>
<dbReference type="SMART" id="SM00388">
    <property type="entry name" value="HisKA"/>
    <property type="match status" value="1"/>
</dbReference>
<dbReference type="GO" id="GO:0005524">
    <property type="term" value="F:ATP binding"/>
    <property type="evidence" value="ECO:0007669"/>
    <property type="project" value="UniProtKB-KW"/>
</dbReference>
<dbReference type="SMART" id="SM00387">
    <property type="entry name" value="HATPase_c"/>
    <property type="match status" value="1"/>
</dbReference>
<organism evidence="13">
    <name type="scientific">marine metagenome</name>
    <dbReference type="NCBI Taxonomy" id="408172"/>
    <lineage>
        <taxon>unclassified sequences</taxon>
        <taxon>metagenomes</taxon>
        <taxon>ecological metagenomes</taxon>
    </lineage>
</organism>
<dbReference type="Pfam" id="PF00512">
    <property type="entry name" value="HisKA"/>
    <property type="match status" value="1"/>
</dbReference>
<dbReference type="PANTHER" id="PTHR43065">
    <property type="entry name" value="SENSOR HISTIDINE KINASE"/>
    <property type="match status" value="1"/>
</dbReference>
<evidence type="ECO:0000313" key="13">
    <source>
        <dbReference type="EMBL" id="SUZ69525.1"/>
    </source>
</evidence>
<dbReference type="PANTHER" id="PTHR43065:SF16">
    <property type="entry name" value="SENSORY HISTIDINE KINASE_PHOSPHATASE NTRB"/>
    <property type="match status" value="1"/>
</dbReference>
<dbReference type="PRINTS" id="PR00344">
    <property type="entry name" value="BCTRLSENSOR"/>
</dbReference>
<keyword evidence="5" id="KW-0067">ATP-binding</keyword>
<evidence type="ECO:0000256" key="2">
    <source>
        <dbReference type="ARBA" id="ARBA00022679"/>
    </source>
</evidence>
<evidence type="ECO:0000256" key="6">
    <source>
        <dbReference type="ARBA" id="ARBA00023012"/>
    </source>
</evidence>
<gene>
    <name evidence="13" type="ORF">METZ01_LOCUS22379</name>
</gene>
<dbReference type="Gene3D" id="3.30.450.20">
    <property type="entry name" value="PAS domain"/>
    <property type="match status" value="1"/>
</dbReference>
<evidence type="ECO:0000256" key="10">
    <source>
        <dbReference type="ARBA" id="ARBA00042313"/>
    </source>
</evidence>